<proteinExistence type="predicted"/>
<dbReference type="Proteomes" id="UP000515377">
    <property type="component" value="Chromosome"/>
</dbReference>
<evidence type="ECO:0000313" key="2">
    <source>
        <dbReference type="EMBL" id="QNG47966.1"/>
    </source>
</evidence>
<name>A0A9X7YED5_SPHYA</name>
<dbReference type="AlphaFoldDB" id="A0A9X7YED5"/>
<reference evidence="2 3" key="1">
    <citation type="submission" date="2020-07" db="EMBL/GenBank/DDBJ databases">
        <title>Whole genome sequence of Sphingobium yanoikuyae A3.</title>
        <authorList>
            <person name="Han S.-S."/>
        </authorList>
    </citation>
    <scope>NUCLEOTIDE SEQUENCE [LARGE SCALE GENOMIC DNA]</scope>
    <source>
        <strain evidence="2 3">A3</strain>
    </source>
</reference>
<dbReference type="PROSITE" id="PS51257">
    <property type="entry name" value="PROKAR_LIPOPROTEIN"/>
    <property type="match status" value="1"/>
</dbReference>
<feature type="signal peptide" evidence="1">
    <location>
        <begin position="1"/>
        <end position="39"/>
    </location>
</feature>
<accession>A0A9X7YED5</accession>
<keyword evidence="1" id="KW-0732">Signal</keyword>
<dbReference type="SUPFAM" id="SSF69318">
    <property type="entry name" value="Integrin alpha N-terminal domain"/>
    <property type="match status" value="1"/>
</dbReference>
<feature type="chain" id="PRO_5040902266" evidence="1">
    <location>
        <begin position="40"/>
        <end position="545"/>
    </location>
</feature>
<dbReference type="EMBL" id="CP060122">
    <property type="protein sequence ID" value="QNG47966.1"/>
    <property type="molecule type" value="Genomic_DNA"/>
</dbReference>
<evidence type="ECO:0000313" key="3">
    <source>
        <dbReference type="Proteomes" id="UP000515377"/>
    </source>
</evidence>
<protein>
    <submittedName>
        <fullName evidence="2">VCBS repeat-containing protein</fullName>
    </submittedName>
</protein>
<evidence type="ECO:0000256" key="1">
    <source>
        <dbReference type="SAM" id="SignalP"/>
    </source>
</evidence>
<gene>
    <name evidence="2" type="ORF">H3V42_10485</name>
</gene>
<sequence>MNRRKQAAWFGKIMQAMHVTWAASLFVASCCGASPQPDAADTAERFMATTARGSGSITLSKADPKIIFSACLAKSKTADPRSLGAAHFLVNTSGKNYRVTRLRYVLDSRGLYVDEGAQTDIGFTVLPSEKIISLDSGEEAFITHRYDGTPALSRIQTLTLPRGGVTVPTGSRLAISSTTSVYPKSGGGAVAVADSRLASGRFLTLCYQAEVQRADLATQPAVSSIRSPYRDRSFVANAGRTIAPYTSFVNRSSKSVRVYGVTTFIANATDSLPSAHRTEILVNGAIVKSIALPPHRPGTSTADHPLIDPLDIELRPGDTITVRGRVLTNKAIIFDYAAYLFADAGLTPNGEMLGLANLDLNGDGHTEIVDVDAQGSVWVALRAVDGTQTTQQEWARSLRGIDRLTMTRRASTGRPAIIQATNAQGLCLNLVADPSQAHFSTGYCNVVPSTYQKGVTWGDFNGDGWPDRLRIDPIDLRYMVALGGKSGLGRDVAWANGYGNVDRLFVSDSNSDGKDDIVMEWHESGFRCLKMYSTGAGFREEGCSQ</sequence>
<dbReference type="InterPro" id="IPR028994">
    <property type="entry name" value="Integrin_alpha_N"/>
</dbReference>
<organism evidence="2 3">
    <name type="scientific">Sphingobium yanoikuyae</name>
    <name type="common">Sphingomonas yanoikuyae</name>
    <dbReference type="NCBI Taxonomy" id="13690"/>
    <lineage>
        <taxon>Bacteria</taxon>
        <taxon>Pseudomonadati</taxon>
        <taxon>Pseudomonadota</taxon>
        <taxon>Alphaproteobacteria</taxon>
        <taxon>Sphingomonadales</taxon>
        <taxon>Sphingomonadaceae</taxon>
        <taxon>Sphingobium</taxon>
    </lineage>
</organism>